<dbReference type="EC" id="3.4.11.-" evidence="13"/>
<dbReference type="Gene3D" id="1.10.390.10">
    <property type="entry name" value="Neutral Protease Domain 2"/>
    <property type="match status" value="1"/>
</dbReference>
<reference evidence="15" key="1">
    <citation type="submission" date="2020-12" db="EMBL/GenBank/DDBJ databases">
        <title>Metabolic potential, ecology and presence of endohyphal bacteria is reflected in genomic diversity of Mucoromycotina.</title>
        <authorList>
            <person name="Muszewska A."/>
            <person name="Okrasinska A."/>
            <person name="Steczkiewicz K."/>
            <person name="Drgas O."/>
            <person name="Orlowska M."/>
            <person name="Perlinska-Lenart U."/>
            <person name="Aleksandrzak-Piekarczyk T."/>
            <person name="Szatraj K."/>
            <person name="Zielenkiewicz U."/>
            <person name="Pilsyk S."/>
            <person name="Malc E."/>
            <person name="Mieczkowski P."/>
            <person name="Kruszewska J.S."/>
            <person name="Biernat P."/>
            <person name="Pawlowska J."/>
        </authorList>
    </citation>
    <scope>NUCLEOTIDE SEQUENCE</scope>
    <source>
        <strain evidence="15">WA0000051536</strain>
    </source>
</reference>
<comment type="caution">
    <text evidence="15">The sequence shown here is derived from an EMBL/GenBank/DDBJ whole genome shotgun (WGS) entry which is preliminary data.</text>
</comment>
<dbReference type="Pfam" id="PF09127">
    <property type="entry name" value="Leuk-A4-hydro_C"/>
    <property type="match status" value="1"/>
</dbReference>
<feature type="active site" description="Proton acceptor" evidence="9">
    <location>
        <position position="356"/>
    </location>
</feature>
<accession>A0A8H7U6Z1</accession>
<keyword evidence="7 11" id="KW-0862">Zinc</keyword>
<dbReference type="FunFam" id="1.25.40.320:FF:000001">
    <property type="entry name" value="Leukotriene A(4) hydrolase"/>
    <property type="match status" value="1"/>
</dbReference>
<comment type="subcellular location">
    <subcellularLocation>
        <location evidence="1 13">Cytoplasm</location>
    </subcellularLocation>
</comment>
<feature type="binding site" evidence="10">
    <location>
        <begin position="326"/>
        <end position="331"/>
    </location>
    <ligand>
        <name>a peptide</name>
        <dbReference type="ChEBI" id="CHEBI:60466"/>
    </ligand>
</feature>
<comment type="cofactor">
    <cofactor evidence="11 13">
        <name>Zn(2+)</name>
        <dbReference type="ChEBI" id="CHEBI:29105"/>
    </cofactor>
    <text evidence="11 13">Binds 1 zinc ion per subunit.</text>
</comment>
<gene>
    <name evidence="15" type="ORF">INT44_006664</name>
</gene>
<dbReference type="InterPro" id="IPR014782">
    <property type="entry name" value="Peptidase_M1_dom"/>
</dbReference>
<dbReference type="PANTHER" id="PTHR45726:SF3">
    <property type="entry name" value="LEUKOTRIENE A-4 HYDROLASE"/>
    <property type="match status" value="1"/>
</dbReference>
<dbReference type="SUPFAM" id="SSF63737">
    <property type="entry name" value="Leukotriene A4 hydrolase N-terminal domain"/>
    <property type="match status" value="1"/>
</dbReference>
<evidence type="ECO:0000256" key="2">
    <source>
        <dbReference type="ARBA" id="ARBA00010136"/>
    </source>
</evidence>
<dbReference type="PRINTS" id="PR00756">
    <property type="entry name" value="ALADIPTASE"/>
</dbReference>
<dbReference type="GO" id="GO:0070006">
    <property type="term" value="F:metalloaminopeptidase activity"/>
    <property type="evidence" value="ECO:0007669"/>
    <property type="project" value="UniProtKB-ARBA"/>
</dbReference>
<feature type="binding site" evidence="12">
    <location>
        <begin position="198"/>
        <end position="200"/>
    </location>
    <ligand>
        <name>a peptide</name>
        <dbReference type="ChEBI" id="CHEBI:60466"/>
    </ligand>
</feature>
<dbReference type="InterPro" id="IPR001930">
    <property type="entry name" value="Peptidase_M1"/>
</dbReference>
<dbReference type="InterPro" id="IPR038502">
    <property type="entry name" value="M1_LTA-4_hydro/amino_C_sf"/>
</dbReference>
<evidence type="ECO:0000256" key="6">
    <source>
        <dbReference type="ARBA" id="ARBA00022801"/>
    </source>
</evidence>
<dbReference type="SUPFAM" id="SSF48371">
    <property type="entry name" value="ARM repeat"/>
    <property type="match status" value="1"/>
</dbReference>
<evidence type="ECO:0000256" key="9">
    <source>
        <dbReference type="PIRSR" id="PIRSR612777-1"/>
    </source>
</evidence>
<keyword evidence="8 13" id="KW-0482">Metalloprotease</keyword>
<dbReference type="GO" id="GO:0008270">
    <property type="term" value="F:zinc ion binding"/>
    <property type="evidence" value="ECO:0007669"/>
    <property type="project" value="InterPro"/>
</dbReference>
<dbReference type="Proteomes" id="UP000612746">
    <property type="component" value="Unassembled WGS sequence"/>
</dbReference>
<keyword evidence="16" id="KW-1185">Reference proteome</keyword>
<dbReference type="EC" id="3.3.2.10" evidence="13"/>
<dbReference type="InterPro" id="IPR042097">
    <property type="entry name" value="Aminopeptidase_N-like_N_sf"/>
</dbReference>
<dbReference type="SUPFAM" id="SSF55486">
    <property type="entry name" value="Metalloproteases ('zincins'), catalytic domain"/>
    <property type="match status" value="1"/>
</dbReference>
<organism evidence="15 16">
    <name type="scientific">Umbelopsis vinacea</name>
    <dbReference type="NCBI Taxonomy" id="44442"/>
    <lineage>
        <taxon>Eukaryota</taxon>
        <taxon>Fungi</taxon>
        <taxon>Fungi incertae sedis</taxon>
        <taxon>Mucoromycota</taxon>
        <taxon>Mucoromycotina</taxon>
        <taxon>Umbelopsidomycetes</taxon>
        <taxon>Umbelopsidales</taxon>
        <taxon>Umbelopsidaceae</taxon>
        <taxon>Umbelopsis</taxon>
    </lineage>
</organism>
<evidence type="ECO:0000259" key="14">
    <source>
        <dbReference type="SMART" id="SM01263"/>
    </source>
</evidence>
<feature type="binding site" evidence="11">
    <location>
        <position position="378"/>
    </location>
    <ligand>
        <name>Zn(2+)</name>
        <dbReference type="ChEBI" id="CHEBI:29105"/>
        <note>catalytic</note>
    </ligand>
</feature>
<dbReference type="InterPro" id="IPR015211">
    <property type="entry name" value="Peptidase_M1_C"/>
</dbReference>
<dbReference type="InterPro" id="IPR027268">
    <property type="entry name" value="Peptidase_M4/M1_CTD_sf"/>
</dbReference>
<keyword evidence="5 11" id="KW-0479">Metal-binding</keyword>
<dbReference type="Pfam" id="PF17900">
    <property type="entry name" value="Peptidase_M1_N"/>
    <property type="match status" value="1"/>
</dbReference>
<proteinExistence type="inferred from homology"/>
<dbReference type="FunFam" id="2.60.40.1730:FF:000004">
    <property type="entry name" value="Leukotriene A(4) hydrolase"/>
    <property type="match status" value="1"/>
</dbReference>
<dbReference type="AlphaFoldDB" id="A0A8H7U6Z1"/>
<evidence type="ECO:0000256" key="12">
    <source>
        <dbReference type="PIRSR" id="PIRSR634015-2"/>
    </source>
</evidence>
<keyword evidence="6 13" id="KW-0378">Hydrolase</keyword>
<comment type="similarity">
    <text evidence="2 13">Belongs to the peptidase M1 family.</text>
</comment>
<evidence type="ECO:0000313" key="16">
    <source>
        <dbReference type="Proteomes" id="UP000612746"/>
    </source>
</evidence>
<feature type="binding site" evidence="11">
    <location>
        <position position="355"/>
    </location>
    <ligand>
        <name>Zn(2+)</name>
        <dbReference type="ChEBI" id="CHEBI:29105"/>
        <note>catalytic</note>
    </ligand>
</feature>
<feature type="domain" description="Peptidase M1 leukotriene A4 hydrolase/aminopeptidase C-terminal" evidence="14">
    <location>
        <begin position="528"/>
        <end position="673"/>
    </location>
</feature>
<dbReference type="GO" id="GO:0005829">
    <property type="term" value="C:cytosol"/>
    <property type="evidence" value="ECO:0007669"/>
    <property type="project" value="TreeGrafter"/>
</dbReference>
<dbReference type="Gene3D" id="2.60.40.1730">
    <property type="entry name" value="tricorn interacting facor f3 domain"/>
    <property type="match status" value="1"/>
</dbReference>
<dbReference type="InterPro" id="IPR012777">
    <property type="entry name" value="LTA4H"/>
</dbReference>
<keyword evidence="3 13" id="KW-0963">Cytoplasm</keyword>
<evidence type="ECO:0000256" key="10">
    <source>
        <dbReference type="PIRSR" id="PIRSR612777-2"/>
    </source>
</evidence>
<dbReference type="NCBIfam" id="TIGR02411">
    <property type="entry name" value="leuko_A4_hydro"/>
    <property type="match status" value="1"/>
</dbReference>
<dbReference type="FunFam" id="1.10.390.10:FF:000003">
    <property type="entry name" value="Leukotriene A(4) hydrolase"/>
    <property type="match status" value="1"/>
</dbReference>
<keyword evidence="4 13" id="KW-0645">Protease</keyword>
<evidence type="ECO:0000256" key="1">
    <source>
        <dbReference type="ARBA" id="ARBA00004496"/>
    </source>
</evidence>
<protein>
    <recommendedName>
        <fullName evidence="13">Leukotriene A(4) hydrolase</fullName>
        <shortName evidence="13">LTA-4 hydrolase</shortName>
        <ecNumber evidence="13">3.3.2.10</ecNumber>
        <ecNumber evidence="13">3.4.11.-</ecNumber>
    </recommendedName>
</protein>
<dbReference type="Gene3D" id="1.25.40.320">
    <property type="entry name" value="Peptidase M1, leukotriene A4 hydrolase/aminopeptidase C-terminal domain"/>
    <property type="match status" value="1"/>
</dbReference>
<evidence type="ECO:0000256" key="5">
    <source>
        <dbReference type="ARBA" id="ARBA00022723"/>
    </source>
</evidence>
<dbReference type="GO" id="GO:0004301">
    <property type="term" value="F:epoxide hydrolase activity"/>
    <property type="evidence" value="ECO:0007669"/>
    <property type="project" value="UniProtKB-EC"/>
</dbReference>
<comment type="catalytic activity">
    <reaction evidence="13">
        <text>an epoxide + H2O = an ethanediol</text>
        <dbReference type="Rhea" id="RHEA:19037"/>
        <dbReference type="ChEBI" id="CHEBI:15377"/>
        <dbReference type="ChEBI" id="CHEBI:32955"/>
        <dbReference type="ChEBI" id="CHEBI:140594"/>
        <dbReference type="EC" id="3.3.2.10"/>
    </reaction>
</comment>
<evidence type="ECO:0000256" key="8">
    <source>
        <dbReference type="ARBA" id="ARBA00023049"/>
    </source>
</evidence>
<dbReference type="InterPro" id="IPR016024">
    <property type="entry name" value="ARM-type_fold"/>
</dbReference>
<evidence type="ECO:0000256" key="13">
    <source>
        <dbReference type="RuleBase" id="RU361141"/>
    </source>
</evidence>
<dbReference type="InterPro" id="IPR045357">
    <property type="entry name" value="Aminopeptidase_N-like_N"/>
</dbReference>
<name>A0A8H7U6Z1_9FUNG</name>
<evidence type="ECO:0000256" key="4">
    <source>
        <dbReference type="ARBA" id="ARBA00022670"/>
    </source>
</evidence>
<dbReference type="InterPro" id="IPR034015">
    <property type="entry name" value="M1_LTA4H"/>
</dbReference>
<dbReference type="Gene3D" id="3.30.2010.30">
    <property type="match status" value="1"/>
</dbReference>
<evidence type="ECO:0000313" key="15">
    <source>
        <dbReference type="EMBL" id="KAG2172491.1"/>
    </source>
</evidence>
<dbReference type="InterPro" id="IPR049980">
    <property type="entry name" value="LTA4H_cat"/>
</dbReference>
<sequence>MRHRAQTVCIKRHNCIETWKHRVSKLQQAPQFNLRFARARSRDPGISSTNYIVVLLTAEEILSTMCGIREPNTLSNISQVKTTHLHLDWTISFEKKILSGYVVLDLITLVDNVEKVVLDSSFLDVTKASYEGKEVKFSIGERQDTFGSALTVELPTIAKAGTAFKLRVDYSTTDKCTAIQFLKPSQTEGKQNPYLFSQCEPIHARALSPCQDSPSIKLTYSAVVTSPLQVVMSALHTGVKDVGNGLKAYSFEQRTTIPSYLIAIAAGNLVGREIGPRSTVWCEPEVIDSAAWEFADTEKFISTGEQLLTPYEWGRYDLLVLPPSFPYGGMENPCLTFVTPTLLAGDKSAVDVVAHEIAHSWMGNLVTTESWEHFWLNEGWTVFIERKITGRIHGEAERQFSSIIGWKALKESTELFGADSPATRLNTDLTGIDPDDYFSSIPYEKGFNLLYHIEKVVGGPKIFEPYMKAYVENFASKTVNTEQWKTFLYEYMGKTYGQEVVDKLNTIDFELWLRGTGMPPVDPKFDTTLADACYELAHKWDTAREDKELKQFSAKDLENFTAAQKIVFLERLTDAEPLPHHLITKMDELYHLTPIRNADVRFRWQQVCLQTSFEPIYPEVVKFVTEQGRMKFVRPLYRLLYKAKNGAQLAKDTYLEHRDFYHPIAGQLIEKDIGLKQ</sequence>
<dbReference type="GO" id="GO:0006508">
    <property type="term" value="P:proteolysis"/>
    <property type="evidence" value="ECO:0007669"/>
    <property type="project" value="UniProtKB-KW"/>
</dbReference>
<evidence type="ECO:0000256" key="7">
    <source>
        <dbReference type="ARBA" id="ARBA00022833"/>
    </source>
</evidence>
<feature type="binding site" evidence="11">
    <location>
        <position position="359"/>
    </location>
    <ligand>
        <name>Zn(2+)</name>
        <dbReference type="ChEBI" id="CHEBI:29105"/>
        <note>catalytic</note>
    </ligand>
</feature>
<dbReference type="OrthoDB" id="79562at2759"/>
<dbReference type="SMART" id="SM01263">
    <property type="entry name" value="Leuk-A4-hydro_C"/>
    <property type="match status" value="1"/>
</dbReference>
<dbReference type="EMBL" id="JAEPRA010000024">
    <property type="protein sequence ID" value="KAG2172491.1"/>
    <property type="molecule type" value="Genomic_DNA"/>
</dbReference>
<dbReference type="Pfam" id="PF01433">
    <property type="entry name" value="Peptidase_M1"/>
    <property type="match status" value="1"/>
</dbReference>
<dbReference type="PANTHER" id="PTHR45726">
    <property type="entry name" value="LEUKOTRIENE A-4 HYDROLASE"/>
    <property type="match status" value="1"/>
</dbReference>
<feature type="binding site" evidence="10">
    <location>
        <begin position="629"/>
        <end position="631"/>
    </location>
    <ligand>
        <name>a peptide</name>
        <dbReference type="ChEBI" id="CHEBI:60466"/>
    </ligand>
</feature>
<dbReference type="FunFam" id="3.30.2010.30:FF:000001">
    <property type="entry name" value="Leukotriene A(4) hydrolase"/>
    <property type="match status" value="1"/>
</dbReference>
<evidence type="ECO:0000256" key="11">
    <source>
        <dbReference type="PIRSR" id="PIRSR612777-3"/>
    </source>
</evidence>
<dbReference type="CDD" id="cd09599">
    <property type="entry name" value="M1_LTA4H"/>
    <property type="match status" value="1"/>
</dbReference>
<feature type="active site" description="Proton donor" evidence="9">
    <location>
        <position position="443"/>
    </location>
</feature>
<evidence type="ECO:0000256" key="3">
    <source>
        <dbReference type="ARBA" id="ARBA00022490"/>
    </source>
</evidence>